<feature type="domain" description="Resolvase/invertase-type recombinase catalytic" evidence="5">
    <location>
        <begin position="1"/>
        <end position="103"/>
    </location>
</feature>
<evidence type="ECO:0000256" key="4">
    <source>
        <dbReference type="ARBA" id="ARBA00023172"/>
    </source>
</evidence>
<dbReference type="PROSITE" id="PS00398">
    <property type="entry name" value="RECOMBINASES_2"/>
    <property type="match status" value="1"/>
</dbReference>
<dbReference type="Proteomes" id="UP001603978">
    <property type="component" value="Unassembled WGS sequence"/>
</dbReference>
<dbReference type="Pfam" id="PF02796">
    <property type="entry name" value="HTH_7"/>
    <property type="match status" value="1"/>
</dbReference>
<dbReference type="InterPro" id="IPR006118">
    <property type="entry name" value="Recombinase_CS"/>
</dbReference>
<reference evidence="6 7" key="1">
    <citation type="submission" date="2024-10" db="EMBL/GenBank/DDBJ databases">
        <authorList>
            <person name="Topkara A.R."/>
            <person name="Saygin H."/>
        </authorList>
    </citation>
    <scope>NUCLEOTIDE SEQUENCE [LARGE SCALE GENOMIC DNA]</scope>
    <source>
        <strain evidence="6 7">M3C6</strain>
    </source>
</reference>
<dbReference type="CDD" id="cd03768">
    <property type="entry name" value="SR_ResInv"/>
    <property type="match status" value="1"/>
</dbReference>
<evidence type="ECO:0000256" key="2">
    <source>
        <dbReference type="ARBA" id="ARBA00022908"/>
    </source>
</evidence>
<organism evidence="6 7">
    <name type="scientific">Nonomuraea marmarensis</name>
    <dbReference type="NCBI Taxonomy" id="3351344"/>
    <lineage>
        <taxon>Bacteria</taxon>
        <taxon>Bacillati</taxon>
        <taxon>Actinomycetota</taxon>
        <taxon>Actinomycetes</taxon>
        <taxon>Streptosporangiales</taxon>
        <taxon>Streptosporangiaceae</taxon>
        <taxon>Nonomuraea</taxon>
    </lineage>
</organism>
<evidence type="ECO:0000256" key="1">
    <source>
        <dbReference type="ARBA" id="ARBA00009913"/>
    </source>
</evidence>
<evidence type="ECO:0000313" key="7">
    <source>
        <dbReference type="Proteomes" id="UP001603978"/>
    </source>
</evidence>
<dbReference type="SMART" id="SM00857">
    <property type="entry name" value="Resolvase"/>
    <property type="match status" value="1"/>
</dbReference>
<sequence>MDGLTGTNRARPGLDQALAAVRSGDTLVVPKLDRLARSVPDARDIGDSLAARGVRLSLGGSVYDPTDPMGKMFFNILATFAEFEVDLLRMRTREGMAIARAKGKLKGKKPKLTPRQQAELRRMHASGDYTISDLAEVFSVSRPTVYRVLGKAGSDA</sequence>
<dbReference type="Gene3D" id="1.10.10.60">
    <property type="entry name" value="Homeodomain-like"/>
    <property type="match status" value="1"/>
</dbReference>
<evidence type="ECO:0000313" key="6">
    <source>
        <dbReference type="EMBL" id="MFG1703449.1"/>
    </source>
</evidence>
<dbReference type="Pfam" id="PF00239">
    <property type="entry name" value="Resolvase"/>
    <property type="match status" value="1"/>
</dbReference>
<dbReference type="SUPFAM" id="SSF53041">
    <property type="entry name" value="Resolvase-like"/>
    <property type="match status" value="1"/>
</dbReference>
<keyword evidence="4" id="KW-0233">DNA recombination</keyword>
<evidence type="ECO:0000259" key="5">
    <source>
        <dbReference type="PROSITE" id="PS51736"/>
    </source>
</evidence>
<dbReference type="CDD" id="cd00569">
    <property type="entry name" value="HTH_Hin_like"/>
    <property type="match status" value="1"/>
</dbReference>
<dbReference type="RefSeq" id="WP_393164118.1">
    <property type="nucleotide sequence ID" value="NZ_JBICRM010000005.1"/>
</dbReference>
<keyword evidence="2" id="KW-0229">DNA integration</keyword>
<dbReference type="Gene3D" id="3.40.50.1390">
    <property type="entry name" value="Resolvase, N-terminal catalytic domain"/>
    <property type="match status" value="1"/>
</dbReference>
<dbReference type="SUPFAM" id="SSF46689">
    <property type="entry name" value="Homeodomain-like"/>
    <property type="match status" value="1"/>
</dbReference>
<name>A0ABW7ABB4_9ACTN</name>
<accession>A0ABW7ABB4</accession>
<proteinExistence type="inferred from homology"/>
<dbReference type="PROSITE" id="PS51736">
    <property type="entry name" value="RECOMBINASES_3"/>
    <property type="match status" value="1"/>
</dbReference>
<comment type="caution">
    <text evidence="6">The sequence shown here is derived from an EMBL/GenBank/DDBJ whole genome shotgun (WGS) entry which is preliminary data.</text>
</comment>
<dbReference type="EMBL" id="JBICRM010000005">
    <property type="protein sequence ID" value="MFG1703449.1"/>
    <property type="molecule type" value="Genomic_DNA"/>
</dbReference>
<comment type="similarity">
    <text evidence="1">Belongs to the site-specific recombinase resolvase family.</text>
</comment>
<dbReference type="PANTHER" id="PTHR30461:SF2">
    <property type="entry name" value="SERINE RECOMBINASE PINE-RELATED"/>
    <property type="match status" value="1"/>
</dbReference>
<dbReference type="InterPro" id="IPR006120">
    <property type="entry name" value="Resolvase_HTH_dom"/>
</dbReference>
<keyword evidence="7" id="KW-1185">Reference proteome</keyword>
<gene>
    <name evidence="6" type="ORF">ACFLIM_09655</name>
</gene>
<protein>
    <submittedName>
        <fullName evidence="6">Recombinase family protein</fullName>
    </submittedName>
</protein>
<keyword evidence="3" id="KW-0238">DNA-binding</keyword>
<dbReference type="InterPro" id="IPR006119">
    <property type="entry name" value="Resolv_N"/>
</dbReference>
<dbReference type="InterPro" id="IPR050639">
    <property type="entry name" value="SSR_resolvase"/>
</dbReference>
<dbReference type="InterPro" id="IPR036162">
    <property type="entry name" value="Resolvase-like_N_sf"/>
</dbReference>
<evidence type="ECO:0000256" key="3">
    <source>
        <dbReference type="ARBA" id="ARBA00023125"/>
    </source>
</evidence>
<dbReference type="InterPro" id="IPR009057">
    <property type="entry name" value="Homeodomain-like_sf"/>
</dbReference>
<dbReference type="PANTHER" id="PTHR30461">
    <property type="entry name" value="DNA-INVERTASE FROM LAMBDOID PROPHAGE"/>
    <property type="match status" value="1"/>
</dbReference>